<proteinExistence type="predicted"/>
<organism evidence="2 3">
    <name type="scientific">Caballeronia cordobensis</name>
    <name type="common">Burkholderia cordobensis</name>
    <dbReference type="NCBI Taxonomy" id="1353886"/>
    <lineage>
        <taxon>Bacteria</taxon>
        <taxon>Pseudomonadati</taxon>
        <taxon>Pseudomonadota</taxon>
        <taxon>Betaproteobacteria</taxon>
        <taxon>Burkholderiales</taxon>
        <taxon>Burkholderiaceae</taxon>
        <taxon>Caballeronia</taxon>
    </lineage>
</organism>
<sequence>MTEDLIVVEGYLRLPTQRALTDPSLNYGSEWSSAATRPVQSRSEVPLFAARFETAYVAALSLSDTTSPYRATSLWGVYAKEYVPRAMLHLMQGEQTPNAAAIDHADRVEPVGPVEPVEPVHLNVVAPAAQVAAKRYFSKPVMALTAVACAALITWLLFEYKPGASDNSSAATTAEVGTQSLQADANARPDLPASEPAVIAAVEPAPVKTTQTATTPPVAIAIASAPAVVKAGTIARADAVAKADAIPRAPAVAKVDAIPSAPAVAKPHTIASTPAAAKTRTIASTNTSATTKHKTSAAHLVAESTARKHTRHVRTVSSPHPQRALALRAPAAEKRIASHAPAAPMRTLSASIHGPRASQVSNPMSPEALYAMLQHSPTLDSNSGSASSHGGAQAQNAR</sequence>
<accession>A0A158JP76</accession>
<feature type="compositionally biased region" description="Low complexity" evidence="1">
    <location>
        <begin position="381"/>
        <end position="398"/>
    </location>
</feature>
<dbReference type="RefSeq" id="WP_053568629.1">
    <property type="nucleotide sequence ID" value="NZ_FCNY02000033.1"/>
</dbReference>
<dbReference type="Proteomes" id="UP000054740">
    <property type="component" value="Unassembled WGS sequence"/>
</dbReference>
<dbReference type="EMBL" id="FCNY02000033">
    <property type="protein sequence ID" value="SAL70231.1"/>
    <property type="molecule type" value="Genomic_DNA"/>
</dbReference>
<dbReference type="AlphaFoldDB" id="A0A158JP76"/>
<evidence type="ECO:0000256" key="1">
    <source>
        <dbReference type="SAM" id="MobiDB-lite"/>
    </source>
</evidence>
<feature type="region of interest" description="Disordered" evidence="1">
    <location>
        <begin position="377"/>
        <end position="398"/>
    </location>
</feature>
<name>A0A158JP76_CABCO</name>
<reference evidence="3" key="1">
    <citation type="submission" date="2016-01" db="EMBL/GenBank/DDBJ databases">
        <authorList>
            <person name="Peeters C."/>
        </authorList>
    </citation>
    <scope>NUCLEOTIDE SEQUENCE [LARGE SCALE GENOMIC DNA]</scope>
</reference>
<keyword evidence="3" id="KW-1185">Reference proteome</keyword>
<evidence type="ECO:0000313" key="2">
    <source>
        <dbReference type="EMBL" id="SAL70231.1"/>
    </source>
</evidence>
<gene>
    <name evidence="2" type="ORF">AWB70_07095</name>
</gene>
<evidence type="ECO:0000313" key="3">
    <source>
        <dbReference type="Proteomes" id="UP000054740"/>
    </source>
</evidence>
<protein>
    <submittedName>
        <fullName evidence="2">Uncharacterized protein</fullName>
    </submittedName>
</protein>